<feature type="region of interest" description="Disordered" evidence="1">
    <location>
        <begin position="107"/>
        <end position="138"/>
    </location>
</feature>
<name>A0A4C1VCY0_EUMVA</name>
<evidence type="ECO:0000256" key="1">
    <source>
        <dbReference type="SAM" id="MobiDB-lite"/>
    </source>
</evidence>
<feature type="region of interest" description="Disordered" evidence="1">
    <location>
        <begin position="285"/>
        <end position="335"/>
    </location>
</feature>
<reference evidence="2 3" key="1">
    <citation type="journal article" date="2019" name="Commun. Biol.">
        <title>The bagworm genome reveals a unique fibroin gene that provides high tensile strength.</title>
        <authorList>
            <person name="Kono N."/>
            <person name="Nakamura H."/>
            <person name="Ohtoshi R."/>
            <person name="Tomita M."/>
            <person name="Numata K."/>
            <person name="Arakawa K."/>
        </authorList>
    </citation>
    <scope>NUCLEOTIDE SEQUENCE [LARGE SCALE GENOMIC DNA]</scope>
</reference>
<feature type="compositionally biased region" description="Basic and acidic residues" evidence="1">
    <location>
        <begin position="300"/>
        <end position="314"/>
    </location>
</feature>
<keyword evidence="3" id="KW-1185">Reference proteome</keyword>
<evidence type="ECO:0000313" key="3">
    <source>
        <dbReference type="Proteomes" id="UP000299102"/>
    </source>
</evidence>
<comment type="caution">
    <text evidence="2">The sequence shown here is derived from an EMBL/GenBank/DDBJ whole genome shotgun (WGS) entry which is preliminary data.</text>
</comment>
<evidence type="ECO:0000313" key="2">
    <source>
        <dbReference type="EMBL" id="GBP36493.1"/>
    </source>
</evidence>
<organism evidence="2 3">
    <name type="scientific">Eumeta variegata</name>
    <name type="common">Bagworm moth</name>
    <name type="synonym">Eumeta japonica</name>
    <dbReference type="NCBI Taxonomy" id="151549"/>
    <lineage>
        <taxon>Eukaryota</taxon>
        <taxon>Metazoa</taxon>
        <taxon>Ecdysozoa</taxon>
        <taxon>Arthropoda</taxon>
        <taxon>Hexapoda</taxon>
        <taxon>Insecta</taxon>
        <taxon>Pterygota</taxon>
        <taxon>Neoptera</taxon>
        <taxon>Endopterygota</taxon>
        <taxon>Lepidoptera</taxon>
        <taxon>Glossata</taxon>
        <taxon>Ditrysia</taxon>
        <taxon>Tineoidea</taxon>
        <taxon>Psychidae</taxon>
        <taxon>Oiketicinae</taxon>
        <taxon>Eumeta</taxon>
    </lineage>
</organism>
<feature type="compositionally biased region" description="Low complexity" evidence="1">
    <location>
        <begin position="116"/>
        <end position="128"/>
    </location>
</feature>
<feature type="compositionally biased region" description="Low complexity" evidence="1">
    <location>
        <begin position="39"/>
        <end position="55"/>
    </location>
</feature>
<dbReference type="OrthoDB" id="7790821at2759"/>
<sequence length="335" mass="36431">MNENRLTKQMYRANLCDVKVRVIIGAKRRFVGGGRGRVRVGPSAMSASPAAPAPAAEERASPRTASPPSAPRSPVAHVLATMTPVQPAHDYYPHAHKVEIDSDDGYAAEHPYRQSPHTLPAYATAPAPAHEPKSAGAPDVYDQGMDSIDEKTPIDLIYEDEKQTVIYTTTPDQKRVEMISGQLEGGHLLAGGAPLVDGAGVSLVVGAPGQGTVLVLADHVVDELGQVITIPRSERKNWKKYHEAKSLYKNIWPRNTIQNIVAVMYELGVGTRAWARGGRIHLELGGRLRRPRRPPPAPSPRREQRCPEKDERQQRSGIGTARKTGLGTQSESEIA</sequence>
<accession>A0A4C1VCY0</accession>
<feature type="region of interest" description="Disordered" evidence="1">
    <location>
        <begin position="33"/>
        <end position="74"/>
    </location>
</feature>
<dbReference type="EMBL" id="BGZK01000319">
    <property type="protein sequence ID" value="GBP36493.1"/>
    <property type="molecule type" value="Genomic_DNA"/>
</dbReference>
<proteinExistence type="predicted"/>
<dbReference type="AlphaFoldDB" id="A0A4C1VCY0"/>
<protein>
    <submittedName>
        <fullName evidence="2">Uncharacterized protein</fullName>
    </submittedName>
</protein>
<gene>
    <name evidence="2" type="ORF">EVAR_8326_1</name>
</gene>
<feature type="compositionally biased region" description="Polar residues" evidence="1">
    <location>
        <begin position="326"/>
        <end position="335"/>
    </location>
</feature>
<dbReference type="Proteomes" id="UP000299102">
    <property type="component" value="Unassembled WGS sequence"/>
</dbReference>